<dbReference type="EC" id="3.1.3.12" evidence="4"/>
<evidence type="ECO:0000256" key="3">
    <source>
        <dbReference type="ARBA" id="ARBA00022801"/>
    </source>
</evidence>
<keyword evidence="4" id="KW-0460">Magnesium</keyword>
<comment type="function">
    <text evidence="4">Removes the phosphate from trehalose 6-phosphate to produce free trehalose.</text>
</comment>
<name>D0MHB7_RHOM4</name>
<dbReference type="Gene3D" id="3.40.50.1000">
    <property type="entry name" value="HAD superfamily/HAD-like"/>
    <property type="match status" value="1"/>
</dbReference>
<keyword evidence="3 4" id="KW-0378">Hydrolase</keyword>
<sequence>MAYPPRVEKPLFFLDYDGTLAPFAPDPKRARPLPEVPALLEALRRHHPVWIVTGRRLEDLDELLPVPLPAIGLHGLQRGQIGGPREFVVPEVVRRELARLRAAIPHVPGLWIEDKGPTFALHYRQAPDESAVLRALEPWLAQVPDTLEVIRGKKVIELRPRDVHKGTAVRAVAAQWPDRTPVYIGDDTTDEDAFRALAERGVTIKVGDGATAARYRLPDESAVVAYLRQYLTSPPAPA</sequence>
<organism evidence="5 6">
    <name type="scientific">Rhodothermus marinus (strain ATCC 43812 / DSM 4252 / R-10)</name>
    <name type="common">Rhodothermus obamensis</name>
    <dbReference type="NCBI Taxonomy" id="518766"/>
    <lineage>
        <taxon>Bacteria</taxon>
        <taxon>Pseudomonadati</taxon>
        <taxon>Rhodothermota</taxon>
        <taxon>Rhodothermia</taxon>
        <taxon>Rhodothermales</taxon>
        <taxon>Rhodothermaceae</taxon>
        <taxon>Rhodothermus</taxon>
    </lineage>
</organism>
<dbReference type="NCBIfam" id="TIGR00685">
    <property type="entry name" value="T6PP"/>
    <property type="match status" value="1"/>
</dbReference>
<dbReference type="Proteomes" id="UP000002221">
    <property type="component" value="Chromosome"/>
</dbReference>
<dbReference type="InterPro" id="IPR036412">
    <property type="entry name" value="HAD-like_sf"/>
</dbReference>
<dbReference type="eggNOG" id="COG1877">
    <property type="taxonomic scope" value="Bacteria"/>
</dbReference>
<accession>D0MHB7</accession>
<keyword evidence="6" id="KW-1185">Reference proteome</keyword>
<reference evidence="5 6" key="1">
    <citation type="journal article" date="2009" name="Stand. Genomic Sci.">
        <title>Complete genome sequence of Rhodothermus marinus type strain (R-10).</title>
        <authorList>
            <person name="Nolan M."/>
            <person name="Tindall B.J."/>
            <person name="Pomrenke H."/>
            <person name="Lapidus A."/>
            <person name="Copeland A."/>
            <person name="Glavina Del Rio T."/>
            <person name="Lucas S."/>
            <person name="Chen F."/>
            <person name="Tice H."/>
            <person name="Cheng J.F."/>
            <person name="Saunders E."/>
            <person name="Han C."/>
            <person name="Bruce D."/>
            <person name="Goodwin L."/>
            <person name="Chain P."/>
            <person name="Pitluck S."/>
            <person name="Ovchinikova G."/>
            <person name="Pati A."/>
            <person name="Ivanova N."/>
            <person name="Mavromatis K."/>
            <person name="Chen A."/>
            <person name="Palaniappan K."/>
            <person name="Land M."/>
            <person name="Hauser L."/>
            <person name="Chang Y.J."/>
            <person name="Jeffries C.D."/>
            <person name="Brettin T."/>
            <person name="Goker M."/>
            <person name="Bristow J."/>
            <person name="Eisen J.A."/>
            <person name="Markowitz V."/>
            <person name="Hugenholtz P."/>
            <person name="Kyrpides N.C."/>
            <person name="Klenk H.P."/>
            <person name="Detter J.C."/>
        </authorList>
    </citation>
    <scope>NUCLEOTIDE SEQUENCE [LARGE SCALE GENOMIC DNA]</scope>
    <source>
        <strain evidence="6">ATCC 43812 / DSM 4252 / R-10</strain>
    </source>
</reference>
<comment type="catalytic activity">
    <reaction evidence="4">
        <text>alpha,alpha-trehalose 6-phosphate + H2O = alpha,alpha-trehalose + phosphate</text>
        <dbReference type="Rhea" id="RHEA:23420"/>
        <dbReference type="ChEBI" id="CHEBI:15377"/>
        <dbReference type="ChEBI" id="CHEBI:16551"/>
        <dbReference type="ChEBI" id="CHEBI:43474"/>
        <dbReference type="ChEBI" id="CHEBI:58429"/>
        <dbReference type="EC" id="3.1.3.12"/>
    </reaction>
</comment>
<dbReference type="UniPathway" id="UPA00299"/>
<evidence type="ECO:0000256" key="2">
    <source>
        <dbReference type="ARBA" id="ARBA00008770"/>
    </source>
</evidence>
<dbReference type="InterPro" id="IPR023214">
    <property type="entry name" value="HAD_sf"/>
</dbReference>
<dbReference type="EMBL" id="CP001807">
    <property type="protein sequence ID" value="ACY47875.1"/>
    <property type="molecule type" value="Genomic_DNA"/>
</dbReference>
<dbReference type="Gene3D" id="3.30.70.1020">
    <property type="entry name" value="Trehalose-6-phosphate phosphatase related protein, domain 2"/>
    <property type="match status" value="1"/>
</dbReference>
<dbReference type="GO" id="GO:0005992">
    <property type="term" value="P:trehalose biosynthetic process"/>
    <property type="evidence" value="ECO:0007669"/>
    <property type="project" value="UniProtKB-UniPathway"/>
</dbReference>
<dbReference type="HOGENOM" id="CLU_037265_2_1_10"/>
<proteinExistence type="inferred from homology"/>
<comment type="pathway">
    <text evidence="1 4">Glycan biosynthesis; trehalose biosynthesis.</text>
</comment>
<dbReference type="SUPFAM" id="SSF56784">
    <property type="entry name" value="HAD-like"/>
    <property type="match status" value="1"/>
</dbReference>
<dbReference type="PANTHER" id="PTHR43768">
    <property type="entry name" value="TREHALOSE 6-PHOSPHATE PHOSPHATASE"/>
    <property type="match status" value="1"/>
</dbReference>
<dbReference type="AlphaFoldDB" id="D0MHB7"/>
<dbReference type="OrthoDB" id="9797743at2"/>
<dbReference type="STRING" id="518766.Rmar_0981"/>
<keyword evidence="4" id="KW-0479">Metal-binding</keyword>
<gene>
    <name evidence="5" type="ordered locus">Rmar_0981</name>
</gene>
<comment type="similarity">
    <text evidence="2 4">Belongs to the trehalose phosphatase family.</text>
</comment>
<dbReference type="InterPro" id="IPR003337">
    <property type="entry name" value="Trehalose_PPase"/>
</dbReference>
<dbReference type="PANTHER" id="PTHR43768:SF3">
    <property type="entry name" value="TREHALOSE 6-PHOSPHATE PHOSPHATASE"/>
    <property type="match status" value="1"/>
</dbReference>
<dbReference type="GO" id="GO:0046872">
    <property type="term" value="F:metal ion binding"/>
    <property type="evidence" value="ECO:0007669"/>
    <property type="project" value="UniProtKB-KW"/>
</dbReference>
<dbReference type="Pfam" id="PF02358">
    <property type="entry name" value="Trehalose_PPase"/>
    <property type="match status" value="1"/>
</dbReference>
<dbReference type="InterPro" id="IPR044651">
    <property type="entry name" value="OTSB-like"/>
</dbReference>
<protein>
    <recommendedName>
        <fullName evidence="4">Trehalose 6-phosphate phosphatase</fullName>
        <ecNumber evidence="4">3.1.3.12</ecNumber>
    </recommendedName>
</protein>
<dbReference type="GO" id="GO:0004805">
    <property type="term" value="F:trehalose-phosphatase activity"/>
    <property type="evidence" value="ECO:0007669"/>
    <property type="project" value="UniProtKB-EC"/>
</dbReference>
<evidence type="ECO:0000256" key="1">
    <source>
        <dbReference type="ARBA" id="ARBA00005199"/>
    </source>
</evidence>
<comment type="cofactor">
    <cofactor evidence="4">
        <name>Mg(2+)</name>
        <dbReference type="ChEBI" id="CHEBI:18420"/>
    </cofactor>
</comment>
<dbReference type="InterPro" id="IPR006379">
    <property type="entry name" value="HAD-SF_hydro_IIB"/>
</dbReference>
<evidence type="ECO:0000313" key="6">
    <source>
        <dbReference type="Proteomes" id="UP000002221"/>
    </source>
</evidence>
<dbReference type="CDD" id="cd01627">
    <property type="entry name" value="HAD_TPP"/>
    <property type="match status" value="1"/>
</dbReference>
<dbReference type="KEGG" id="rmr:Rmar_0981"/>
<dbReference type="RefSeq" id="WP_012843487.1">
    <property type="nucleotide sequence ID" value="NC_013501.1"/>
</dbReference>
<evidence type="ECO:0000313" key="5">
    <source>
        <dbReference type="EMBL" id="ACY47875.1"/>
    </source>
</evidence>
<evidence type="ECO:0000256" key="4">
    <source>
        <dbReference type="RuleBase" id="RU361117"/>
    </source>
</evidence>
<dbReference type="NCBIfam" id="TIGR01484">
    <property type="entry name" value="HAD-SF-IIB"/>
    <property type="match status" value="1"/>
</dbReference>